<keyword evidence="11" id="KW-1185">Reference proteome</keyword>
<comment type="caution">
    <text evidence="10">The sequence shown here is derived from an EMBL/GenBank/DDBJ whole genome shotgun (WGS) entry which is preliminary data.</text>
</comment>
<dbReference type="PROSITE" id="PS00922">
    <property type="entry name" value="TRANSGLYCOSYLASE"/>
    <property type="match status" value="1"/>
</dbReference>
<protein>
    <recommendedName>
        <fullName evidence="8">Membrane-bound lytic murein transglycosylase F</fullName>
        <ecNumber evidence="8">4.2.2.n1</ecNumber>
    </recommendedName>
    <alternativeName>
        <fullName evidence="8">Murein lyase F</fullName>
    </alternativeName>
</protein>
<name>A0ABS7ZUT5_9GAMM</name>
<evidence type="ECO:0000259" key="9">
    <source>
        <dbReference type="SMART" id="SM00062"/>
    </source>
</evidence>
<evidence type="ECO:0000256" key="3">
    <source>
        <dbReference type="ARBA" id="ARBA00022729"/>
    </source>
</evidence>
<organism evidence="10 11">
    <name type="scientific">Thalassolituus marinus</name>
    <dbReference type="NCBI Taxonomy" id="671053"/>
    <lineage>
        <taxon>Bacteria</taxon>
        <taxon>Pseudomonadati</taxon>
        <taxon>Pseudomonadota</taxon>
        <taxon>Gammaproteobacteria</taxon>
        <taxon>Oceanospirillales</taxon>
        <taxon>Oceanospirillaceae</taxon>
        <taxon>Thalassolituus</taxon>
    </lineage>
</organism>
<dbReference type="CDD" id="cd13403">
    <property type="entry name" value="MLTF-like"/>
    <property type="match status" value="1"/>
</dbReference>
<evidence type="ECO:0000256" key="4">
    <source>
        <dbReference type="ARBA" id="ARBA00023136"/>
    </source>
</evidence>
<dbReference type="GO" id="GO:0016829">
    <property type="term" value="F:lyase activity"/>
    <property type="evidence" value="ECO:0007669"/>
    <property type="project" value="UniProtKB-KW"/>
</dbReference>
<dbReference type="Pfam" id="PF01464">
    <property type="entry name" value="SLT"/>
    <property type="match status" value="1"/>
</dbReference>
<dbReference type="Pfam" id="PF00497">
    <property type="entry name" value="SBP_bac_3"/>
    <property type="match status" value="1"/>
</dbReference>
<sequence length="478" mass="54448" precursor="true">MQTGIFRLFAKAILVAVCVTALTASVRPNNLEQVRMHGEIVMVTRNSPTTFFEDRAGPTGYEMELAQAFAQYLNVDLKVIVADNLSDIFSTLETGKAAFAAAGLTNTPDRDRWFRFSQPYMQVSEQVIYRRGGVRPKEAVDLAQGKLVVAAGSSHAERLRMVQVRQIPELTWSESPDLEVADLLQMVASGNIDFTVVDSNEFRMLQAYYPNLGVAFDLSEQQDIAWAFAYSRDDSLYKAANEFFNQQETAPLLAELSERYYGHLDKLDYVGARRFLRQTNKKLDTYRPHFELASEQSGIDWRLLAAVGYQESHWNPNARSYTGVRGLMMLTRNTARELGIKNRLDPQQSIMGGSRYLAKLRERLDSVQEPDRTWLALAAYNVGYGHLTDARKITAEMGGNPDLWMDVKEALPLLSQKRYYRNTRHGYARGQEPVDYVQNIRRYYDVLVWNEEQEQNFPEDGETLQLSSSMITVIPPLL</sequence>
<dbReference type="Proteomes" id="UP000714380">
    <property type="component" value="Unassembled WGS sequence"/>
</dbReference>
<dbReference type="SUPFAM" id="SSF53850">
    <property type="entry name" value="Periplasmic binding protein-like II"/>
    <property type="match status" value="1"/>
</dbReference>
<evidence type="ECO:0000256" key="1">
    <source>
        <dbReference type="ARBA" id="ARBA00007734"/>
    </source>
</evidence>
<evidence type="ECO:0000256" key="5">
    <source>
        <dbReference type="ARBA" id="ARBA00023237"/>
    </source>
</evidence>
<feature type="signal peptide" evidence="8">
    <location>
        <begin position="1"/>
        <end position="23"/>
    </location>
</feature>
<keyword evidence="3 8" id="KW-0732">Signal</keyword>
<comment type="similarity">
    <text evidence="8">In the C-terminal section; belongs to the transglycosylase Slt family.</text>
</comment>
<dbReference type="RefSeq" id="WP_225677544.1">
    <property type="nucleotide sequence ID" value="NZ_JAEDAH010000106.1"/>
</dbReference>
<evidence type="ECO:0000256" key="7">
    <source>
        <dbReference type="ARBA" id="ARBA00023316"/>
    </source>
</evidence>
<dbReference type="InterPro" id="IPR001638">
    <property type="entry name" value="Solute-binding_3/MltF_N"/>
</dbReference>
<evidence type="ECO:0000256" key="8">
    <source>
        <dbReference type="HAMAP-Rule" id="MF_02016"/>
    </source>
</evidence>
<feature type="region of interest" description="LT domain" evidence="8">
    <location>
        <begin position="265"/>
        <end position="478"/>
    </location>
</feature>
<comment type="domain">
    <text evidence="8">The N-terminal domain does not have lytic activity and probably modulates enzymatic activity. The C-terminal domain is the catalytic active domain.</text>
</comment>
<dbReference type="CDD" id="cd01009">
    <property type="entry name" value="PBP2_YfhD_N"/>
    <property type="match status" value="1"/>
</dbReference>
<dbReference type="PANTHER" id="PTHR35936">
    <property type="entry name" value="MEMBRANE-BOUND LYTIC MUREIN TRANSGLYCOSYLASE F"/>
    <property type="match status" value="1"/>
</dbReference>
<dbReference type="HAMAP" id="MF_02016">
    <property type="entry name" value="MltF"/>
    <property type="match status" value="1"/>
</dbReference>
<keyword evidence="7 8" id="KW-0961">Cell wall biogenesis/degradation</keyword>
<accession>A0ABS7ZUT5</accession>
<keyword evidence="5 8" id="KW-0998">Cell outer membrane</keyword>
<evidence type="ECO:0000313" key="11">
    <source>
        <dbReference type="Proteomes" id="UP000714380"/>
    </source>
</evidence>
<dbReference type="SUPFAM" id="SSF53955">
    <property type="entry name" value="Lysozyme-like"/>
    <property type="match status" value="1"/>
</dbReference>
<dbReference type="InterPro" id="IPR000189">
    <property type="entry name" value="Transglyc_AS"/>
</dbReference>
<dbReference type="InterPro" id="IPR023703">
    <property type="entry name" value="MltF"/>
</dbReference>
<dbReference type="SMART" id="SM00062">
    <property type="entry name" value="PBPb"/>
    <property type="match status" value="1"/>
</dbReference>
<dbReference type="NCBIfam" id="NF008112">
    <property type="entry name" value="PRK10859.1"/>
    <property type="match status" value="1"/>
</dbReference>
<comment type="caution">
    <text evidence="8">Lacks conserved residue(s) required for the propagation of feature annotation.</text>
</comment>
<evidence type="ECO:0000256" key="2">
    <source>
        <dbReference type="ARBA" id="ARBA00010333"/>
    </source>
</evidence>
<dbReference type="Gene3D" id="3.40.190.10">
    <property type="entry name" value="Periplasmic binding protein-like II"/>
    <property type="match status" value="2"/>
</dbReference>
<dbReference type="InterPro" id="IPR023346">
    <property type="entry name" value="Lysozyme-like_dom_sf"/>
</dbReference>
<keyword evidence="6 8" id="KW-0456">Lyase</keyword>
<reference evidence="10 11" key="1">
    <citation type="submission" date="2020-12" db="EMBL/GenBank/DDBJ databases">
        <title>Novel Thalassolituus-related marine hydrocarbonoclastic bacteria mediated algae-derived hydrocarbons mineralization in twilight zone of the northern South China Sea.</title>
        <authorList>
            <person name="Dong C."/>
        </authorList>
    </citation>
    <scope>NUCLEOTIDE SEQUENCE [LARGE SCALE GENOMIC DNA]</scope>
    <source>
        <strain evidence="10 11">IMCC1826</strain>
    </source>
</reference>
<comment type="similarity">
    <text evidence="1">Belongs to the transglycosylase Slt family.</text>
</comment>
<dbReference type="EC" id="4.2.2.n1" evidence="8"/>
<comment type="catalytic activity">
    <reaction evidence="8">
        <text>Exolytic cleavage of the (1-&gt;4)-beta-glycosidic linkage between N-acetylmuramic acid (MurNAc) and N-acetylglucosamine (GlcNAc) residues in peptidoglycan, from either the reducing or the non-reducing ends of the peptidoglycan chains, with concomitant formation of a 1,6-anhydrobond in the MurNAc residue.</text>
        <dbReference type="EC" id="4.2.2.n1"/>
    </reaction>
</comment>
<comment type="subcellular location">
    <subcellularLocation>
        <location evidence="8">Cell outer membrane</location>
        <topology evidence="8">Peripheral membrane protein</topology>
    </subcellularLocation>
    <text evidence="8">Attached to the inner leaflet of the outer membrane.</text>
</comment>
<keyword evidence="4 8" id="KW-0472">Membrane</keyword>
<feature type="chain" id="PRO_5044915159" description="Membrane-bound lytic murein transglycosylase F" evidence="8">
    <location>
        <begin position="24"/>
        <end position="478"/>
    </location>
</feature>
<evidence type="ECO:0000256" key="6">
    <source>
        <dbReference type="ARBA" id="ARBA00023239"/>
    </source>
</evidence>
<gene>
    <name evidence="8 10" type="primary">mltF</name>
    <name evidence="10" type="ORF">I9W95_18200</name>
</gene>
<evidence type="ECO:0000313" key="10">
    <source>
        <dbReference type="EMBL" id="MCA6065533.1"/>
    </source>
</evidence>
<comment type="similarity">
    <text evidence="2">Belongs to the bacterial solute-binding protein 3 family.</text>
</comment>
<comment type="function">
    <text evidence="8">Murein-degrading enzyme that degrades murein glycan strands and insoluble, high-molecular weight murein sacculi, with the concomitant formation of a 1,6-anhydromuramoyl product. Lytic transglycosylases (LTs) play an integral role in the metabolism of the peptidoglycan (PG) sacculus. Their lytic action creates space within the PG sacculus to allow for its expansion as well as for the insertion of various structures such as secretion systems and flagella.</text>
</comment>
<feature type="active site" evidence="8">
    <location>
        <position position="311"/>
    </location>
</feature>
<dbReference type="EMBL" id="JAEDAH010000106">
    <property type="protein sequence ID" value="MCA6065533.1"/>
    <property type="molecule type" value="Genomic_DNA"/>
</dbReference>
<dbReference type="PANTHER" id="PTHR35936:SF32">
    <property type="entry name" value="MEMBRANE-BOUND LYTIC MUREIN TRANSGLYCOSYLASE F"/>
    <property type="match status" value="1"/>
</dbReference>
<feature type="domain" description="Solute-binding protein family 3/N-terminal" evidence="9">
    <location>
        <begin position="39"/>
        <end position="264"/>
    </location>
</feature>
<proteinExistence type="inferred from homology"/>
<comment type="similarity">
    <text evidence="8">In the N-terminal section; belongs to the bacterial solute-binding protein 3 family.</text>
</comment>
<dbReference type="Gene3D" id="1.10.530.10">
    <property type="match status" value="1"/>
</dbReference>
<dbReference type="InterPro" id="IPR008258">
    <property type="entry name" value="Transglycosylase_SLT_dom_1"/>
</dbReference>